<keyword evidence="6 9" id="KW-0472">Membrane</keyword>
<evidence type="ECO:0000256" key="7">
    <source>
        <dbReference type="ARBA" id="ARBA00023170"/>
    </source>
</evidence>
<feature type="transmembrane region" description="Helical" evidence="11">
    <location>
        <begin position="6"/>
        <end position="27"/>
    </location>
</feature>
<keyword evidence="11" id="KW-0812">Transmembrane</keyword>
<dbReference type="Proteomes" id="UP001156441">
    <property type="component" value="Unassembled WGS sequence"/>
</dbReference>
<keyword evidence="4 9" id="KW-0378">Hydrolase</keyword>
<dbReference type="SMART" id="SM00962">
    <property type="entry name" value="SRP54"/>
    <property type="match status" value="1"/>
</dbReference>
<dbReference type="Pfam" id="PF00448">
    <property type="entry name" value="SRP54"/>
    <property type="match status" value="1"/>
</dbReference>
<dbReference type="Pfam" id="PF02881">
    <property type="entry name" value="SRP54_N"/>
    <property type="match status" value="1"/>
</dbReference>
<dbReference type="RefSeq" id="WP_260192147.1">
    <property type="nucleotide sequence ID" value="NZ_JAFFZE010000014.1"/>
</dbReference>
<evidence type="ECO:0000313" key="14">
    <source>
        <dbReference type="Proteomes" id="UP001156441"/>
    </source>
</evidence>
<dbReference type="InterPro" id="IPR042101">
    <property type="entry name" value="SRP54_N_sf"/>
</dbReference>
<keyword evidence="11" id="KW-1133">Transmembrane helix</keyword>
<dbReference type="PANTHER" id="PTHR43134:SF1">
    <property type="entry name" value="SIGNAL RECOGNITION PARTICLE RECEPTOR SUBUNIT ALPHA"/>
    <property type="match status" value="1"/>
</dbReference>
<keyword evidence="1 9" id="KW-1003">Cell membrane</keyword>
<evidence type="ECO:0000256" key="5">
    <source>
        <dbReference type="ARBA" id="ARBA00023134"/>
    </source>
</evidence>
<feature type="domain" description="SRP54-type proteins GTP-binding" evidence="12">
    <location>
        <begin position="410"/>
        <end position="423"/>
    </location>
</feature>
<gene>
    <name evidence="9 13" type="primary">ftsY</name>
    <name evidence="13" type="ORF">JT362_16620</name>
</gene>
<keyword evidence="5 9" id="KW-0342">GTP-binding</keyword>
<name>A0ABT2JA55_9PSEU</name>
<comment type="subcellular location">
    <subcellularLocation>
        <location evidence="9">Cell membrane</location>
        <topology evidence="9">Peripheral membrane protein</topology>
        <orientation evidence="9">Cytoplasmic side</orientation>
    </subcellularLocation>
    <subcellularLocation>
        <location evidence="9">Cytoplasm</location>
    </subcellularLocation>
</comment>
<dbReference type="EC" id="3.6.5.4" evidence="9"/>
<evidence type="ECO:0000256" key="8">
    <source>
        <dbReference type="ARBA" id="ARBA00048027"/>
    </source>
</evidence>
<evidence type="ECO:0000256" key="6">
    <source>
        <dbReference type="ARBA" id="ARBA00023136"/>
    </source>
</evidence>
<comment type="function">
    <text evidence="9">Involved in targeting and insertion of nascent membrane proteins into the cytoplasmic membrane. Acts as a receptor for the complex formed by the signal recognition particle (SRP) and the ribosome-nascent chain (RNC).</text>
</comment>
<dbReference type="InterPro" id="IPR000897">
    <property type="entry name" value="SRP54_GTPase_dom"/>
</dbReference>
<dbReference type="HAMAP" id="MF_00920">
    <property type="entry name" value="FtsY"/>
    <property type="match status" value="1"/>
</dbReference>
<evidence type="ECO:0000256" key="2">
    <source>
        <dbReference type="ARBA" id="ARBA00022490"/>
    </source>
</evidence>
<keyword evidence="14" id="KW-1185">Reference proteome</keyword>
<dbReference type="InterPro" id="IPR004390">
    <property type="entry name" value="SR_rcpt_FtsY"/>
</dbReference>
<dbReference type="SUPFAM" id="SSF47364">
    <property type="entry name" value="Domain of the SRP/SRP receptor G-proteins"/>
    <property type="match status" value="1"/>
</dbReference>
<dbReference type="InterPro" id="IPR027417">
    <property type="entry name" value="P-loop_NTPase"/>
</dbReference>
<evidence type="ECO:0000256" key="1">
    <source>
        <dbReference type="ARBA" id="ARBA00022475"/>
    </source>
</evidence>
<sequence>MSSTVIVIIVVVAVLLLLALVVGVTLSRRRRISLTERERAEQEKPTGYQAGGGISLAPGGRRTEEKPPAAEPPAEPVEKPAEPVEKPAEPAVEAPPEPADEPQPVFEPEAELPPGPVEPVQEPVEEIEPTSGRLERLRGRLSRSRSTFGAGLLGLLGAGDLDEDSWTEVEDTLLLADLGATTTQEVVDRLRSELVARGVRTSDQARALLREVLVDALDPSMDRAVRALPHTSDGTKLPAVVLVTGVNGTGKTTTTGKLARVLVADGRTVVLGAADTFRAAATEQLATWAQRVGAEVVRGKEGADPAAVAFDSVKRGVESGVDAVLVDTAGRLHTKTGLMDELGKVKRVVEKQTRVDEVLLVLDATTGQNGLTQARVFAEVVDITGIVLTKLDGTAKGGIVFQVQRELGVPVKLVGLGEGADDLAPFEPTAFVDALLG</sequence>
<evidence type="ECO:0000313" key="13">
    <source>
        <dbReference type="EMBL" id="MCT2584743.1"/>
    </source>
</evidence>
<feature type="binding site" evidence="9">
    <location>
        <begin position="245"/>
        <end position="252"/>
    </location>
    <ligand>
        <name>GTP</name>
        <dbReference type="ChEBI" id="CHEBI:37565"/>
    </ligand>
</feature>
<dbReference type="SUPFAM" id="SSF52540">
    <property type="entry name" value="P-loop containing nucleoside triphosphate hydrolases"/>
    <property type="match status" value="1"/>
</dbReference>
<comment type="similarity">
    <text evidence="9">Belongs to the GTP-binding SRP family. FtsY subfamily.</text>
</comment>
<comment type="catalytic activity">
    <reaction evidence="8 9">
        <text>GTP + H2O = GDP + phosphate + H(+)</text>
        <dbReference type="Rhea" id="RHEA:19669"/>
        <dbReference type="ChEBI" id="CHEBI:15377"/>
        <dbReference type="ChEBI" id="CHEBI:15378"/>
        <dbReference type="ChEBI" id="CHEBI:37565"/>
        <dbReference type="ChEBI" id="CHEBI:43474"/>
        <dbReference type="ChEBI" id="CHEBI:58189"/>
        <dbReference type="EC" id="3.6.5.4"/>
    </reaction>
</comment>
<dbReference type="SMART" id="SM00382">
    <property type="entry name" value="AAA"/>
    <property type="match status" value="1"/>
</dbReference>
<dbReference type="InterPro" id="IPR036225">
    <property type="entry name" value="SRP/SRP_N"/>
</dbReference>
<feature type="binding site" evidence="9">
    <location>
        <begin position="389"/>
        <end position="392"/>
    </location>
    <ligand>
        <name>GTP</name>
        <dbReference type="ChEBI" id="CHEBI:37565"/>
    </ligand>
</feature>
<dbReference type="PANTHER" id="PTHR43134">
    <property type="entry name" value="SIGNAL RECOGNITION PARTICLE RECEPTOR SUBUNIT ALPHA"/>
    <property type="match status" value="1"/>
</dbReference>
<dbReference type="PROSITE" id="PS00300">
    <property type="entry name" value="SRP54"/>
    <property type="match status" value="1"/>
</dbReference>
<keyword evidence="3 9" id="KW-0547">Nucleotide-binding</keyword>
<proteinExistence type="inferred from homology"/>
<dbReference type="InterPro" id="IPR003593">
    <property type="entry name" value="AAA+_ATPase"/>
</dbReference>
<evidence type="ECO:0000256" key="10">
    <source>
        <dbReference type="SAM" id="MobiDB-lite"/>
    </source>
</evidence>
<feature type="region of interest" description="Disordered" evidence="10">
    <location>
        <begin position="37"/>
        <end position="127"/>
    </location>
</feature>
<accession>A0ABT2JA55</accession>
<dbReference type="Gene3D" id="3.40.50.300">
    <property type="entry name" value="P-loop containing nucleotide triphosphate hydrolases"/>
    <property type="match status" value="1"/>
</dbReference>
<evidence type="ECO:0000259" key="12">
    <source>
        <dbReference type="PROSITE" id="PS00300"/>
    </source>
</evidence>
<evidence type="ECO:0000256" key="4">
    <source>
        <dbReference type="ARBA" id="ARBA00022801"/>
    </source>
</evidence>
<organism evidence="13 14">
    <name type="scientific">Actinophytocola gossypii</name>
    <dbReference type="NCBI Taxonomy" id="2812003"/>
    <lineage>
        <taxon>Bacteria</taxon>
        <taxon>Bacillati</taxon>
        <taxon>Actinomycetota</taxon>
        <taxon>Actinomycetes</taxon>
        <taxon>Pseudonocardiales</taxon>
        <taxon>Pseudonocardiaceae</taxon>
    </lineage>
</organism>
<feature type="binding site" evidence="9">
    <location>
        <begin position="327"/>
        <end position="331"/>
    </location>
    <ligand>
        <name>GTP</name>
        <dbReference type="ChEBI" id="CHEBI:37565"/>
    </ligand>
</feature>
<evidence type="ECO:0000256" key="11">
    <source>
        <dbReference type="SAM" id="Phobius"/>
    </source>
</evidence>
<dbReference type="SMART" id="SM00963">
    <property type="entry name" value="SRP54_N"/>
    <property type="match status" value="1"/>
</dbReference>
<keyword evidence="2 9" id="KW-0963">Cytoplasm</keyword>
<comment type="subunit">
    <text evidence="9">Part of the signal recognition particle protein translocation system, which is composed of SRP and FtsY.</text>
</comment>
<dbReference type="NCBIfam" id="TIGR00064">
    <property type="entry name" value="ftsY"/>
    <property type="match status" value="1"/>
</dbReference>
<comment type="caution">
    <text evidence="13">The sequence shown here is derived from an EMBL/GenBank/DDBJ whole genome shotgun (WGS) entry which is preliminary data.</text>
</comment>
<evidence type="ECO:0000256" key="3">
    <source>
        <dbReference type="ARBA" id="ARBA00022741"/>
    </source>
</evidence>
<keyword evidence="7 9" id="KW-0675">Receptor</keyword>
<reference evidence="13 14" key="1">
    <citation type="submission" date="2021-02" db="EMBL/GenBank/DDBJ databases">
        <title>Actinophytocola xerophila sp. nov., isolated from soil of cotton cropping field.</title>
        <authorList>
            <person name="Huang R."/>
            <person name="Chen X."/>
            <person name="Ge X."/>
            <person name="Liu W."/>
        </authorList>
    </citation>
    <scope>NUCLEOTIDE SEQUENCE [LARGE SCALE GENOMIC DNA]</scope>
    <source>
        <strain evidence="13 14">S1-96</strain>
    </source>
</reference>
<dbReference type="Gene3D" id="1.20.120.140">
    <property type="entry name" value="Signal recognition particle SRP54, nucleotide-binding domain"/>
    <property type="match status" value="1"/>
</dbReference>
<dbReference type="EMBL" id="JAFFZE010000014">
    <property type="protein sequence ID" value="MCT2584743.1"/>
    <property type="molecule type" value="Genomic_DNA"/>
</dbReference>
<feature type="compositionally biased region" description="Basic and acidic residues" evidence="10">
    <location>
        <begin position="76"/>
        <end position="88"/>
    </location>
</feature>
<evidence type="ECO:0000256" key="9">
    <source>
        <dbReference type="HAMAP-Rule" id="MF_00920"/>
    </source>
</evidence>
<protein>
    <recommendedName>
        <fullName evidence="9">Signal recognition particle receptor FtsY</fullName>
        <shortName evidence="9">SRP receptor</shortName>
        <ecNumber evidence="9">3.6.5.4</ecNumber>
    </recommendedName>
</protein>
<dbReference type="InterPro" id="IPR013822">
    <property type="entry name" value="Signal_recog_particl_SRP54_hlx"/>
</dbReference>